<dbReference type="Gene3D" id="4.10.60.10">
    <property type="entry name" value="Zinc finger, CCHC-type"/>
    <property type="match status" value="1"/>
</dbReference>
<dbReference type="PROSITE" id="PS50158">
    <property type="entry name" value="ZF_CCHC"/>
    <property type="match status" value="1"/>
</dbReference>
<keyword evidence="1" id="KW-0862">Zinc</keyword>
<dbReference type="EMBL" id="CAJNJA010017613">
    <property type="protein sequence ID" value="CAE7404553.1"/>
    <property type="molecule type" value="Genomic_DNA"/>
</dbReference>
<dbReference type="InterPro" id="IPR036875">
    <property type="entry name" value="Znf_CCHC_sf"/>
</dbReference>
<evidence type="ECO:0000313" key="5">
    <source>
        <dbReference type="Proteomes" id="UP000601435"/>
    </source>
</evidence>
<keyword evidence="1" id="KW-0479">Metal-binding</keyword>
<name>A0A812QUA8_9DINO</name>
<dbReference type="OrthoDB" id="430609at2759"/>
<dbReference type="SMART" id="SM00343">
    <property type="entry name" value="ZnF_C2HC"/>
    <property type="match status" value="2"/>
</dbReference>
<feature type="compositionally biased region" description="Polar residues" evidence="2">
    <location>
        <begin position="59"/>
        <end position="85"/>
    </location>
</feature>
<evidence type="ECO:0000256" key="1">
    <source>
        <dbReference type="PROSITE-ProRule" id="PRU00047"/>
    </source>
</evidence>
<dbReference type="GO" id="GO:0003676">
    <property type="term" value="F:nucleic acid binding"/>
    <property type="evidence" value="ECO:0007669"/>
    <property type="project" value="InterPro"/>
</dbReference>
<dbReference type="InterPro" id="IPR001878">
    <property type="entry name" value="Znf_CCHC"/>
</dbReference>
<feature type="domain" description="CCHC-type" evidence="3">
    <location>
        <begin position="9"/>
        <end position="24"/>
    </location>
</feature>
<keyword evidence="1" id="KW-0863">Zinc-finger</keyword>
<dbReference type="GO" id="GO:0008270">
    <property type="term" value="F:zinc ion binding"/>
    <property type="evidence" value="ECO:0007669"/>
    <property type="project" value="UniProtKB-KW"/>
</dbReference>
<accession>A0A812QUA8</accession>
<reference evidence="4" key="1">
    <citation type="submission" date="2021-02" db="EMBL/GenBank/DDBJ databases">
        <authorList>
            <person name="Dougan E. K."/>
            <person name="Rhodes N."/>
            <person name="Thang M."/>
            <person name="Chan C."/>
        </authorList>
    </citation>
    <scope>NUCLEOTIDE SEQUENCE</scope>
</reference>
<evidence type="ECO:0000313" key="4">
    <source>
        <dbReference type="EMBL" id="CAE7404553.1"/>
    </source>
</evidence>
<dbReference type="Proteomes" id="UP000601435">
    <property type="component" value="Unassembled WGS sequence"/>
</dbReference>
<evidence type="ECO:0000259" key="3">
    <source>
        <dbReference type="PROSITE" id="PS50158"/>
    </source>
</evidence>
<feature type="compositionally biased region" description="Basic residues" evidence="2">
    <location>
        <begin position="89"/>
        <end position="98"/>
    </location>
</feature>
<evidence type="ECO:0000256" key="2">
    <source>
        <dbReference type="SAM" id="MobiDB-lite"/>
    </source>
</evidence>
<proteinExistence type="predicted"/>
<dbReference type="AlphaFoldDB" id="A0A812QUA8"/>
<comment type="caution">
    <text evidence="4">The sequence shown here is derived from an EMBL/GenBank/DDBJ whole genome shotgun (WGS) entry which is preliminary data.</text>
</comment>
<protein>
    <submittedName>
        <fullName evidence="4">ClpC protein</fullName>
    </submittedName>
</protein>
<dbReference type="Pfam" id="PF00098">
    <property type="entry name" value="zf-CCHC"/>
    <property type="match status" value="2"/>
</dbReference>
<keyword evidence="5" id="KW-1185">Reference proteome</keyword>
<sequence length="159" mass="17792">MAATDSQICSRCNGQGHRAAQCPKMPFYRTCEYCKVVGHSAKACPKLQRRALEKASQKKAGTNQTSDTWSESGTSTTASGDSWTSGAWRKPRSVKSKAKGASGEWQPEHWVLSTEEEREARKLEKKLREIVGRKSEIEGHDILRKVRLGYRRVTLPVAE</sequence>
<feature type="region of interest" description="Disordered" evidence="2">
    <location>
        <begin position="49"/>
        <end position="117"/>
    </location>
</feature>
<dbReference type="SUPFAM" id="SSF57756">
    <property type="entry name" value="Retrovirus zinc finger-like domains"/>
    <property type="match status" value="1"/>
</dbReference>
<gene>
    <name evidence="4" type="primary">clpC</name>
    <name evidence="4" type="ORF">SNEC2469_LOCUS11090</name>
</gene>
<organism evidence="4 5">
    <name type="scientific">Symbiodinium necroappetens</name>
    <dbReference type="NCBI Taxonomy" id="1628268"/>
    <lineage>
        <taxon>Eukaryota</taxon>
        <taxon>Sar</taxon>
        <taxon>Alveolata</taxon>
        <taxon>Dinophyceae</taxon>
        <taxon>Suessiales</taxon>
        <taxon>Symbiodiniaceae</taxon>
        <taxon>Symbiodinium</taxon>
    </lineage>
</organism>